<evidence type="ECO:0000259" key="8">
    <source>
        <dbReference type="Pfam" id="PF01490"/>
    </source>
</evidence>
<organism evidence="9 10">
    <name type="scientific">Rhododendron griersonianum</name>
    <dbReference type="NCBI Taxonomy" id="479676"/>
    <lineage>
        <taxon>Eukaryota</taxon>
        <taxon>Viridiplantae</taxon>
        <taxon>Streptophyta</taxon>
        <taxon>Embryophyta</taxon>
        <taxon>Tracheophyta</taxon>
        <taxon>Spermatophyta</taxon>
        <taxon>Magnoliopsida</taxon>
        <taxon>eudicotyledons</taxon>
        <taxon>Gunneridae</taxon>
        <taxon>Pentapetalae</taxon>
        <taxon>asterids</taxon>
        <taxon>Ericales</taxon>
        <taxon>Ericaceae</taxon>
        <taxon>Ericoideae</taxon>
        <taxon>Rhodoreae</taxon>
        <taxon>Rhododendron</taxon>
    </lineage>
</organism>
<dbReference type="AlphaFoldDB" id="A0AAV6KLC8"/>
<dbReference type="GO" id="GO:0015179">
    <property type="term" value="F:L-amino acid transmembrane transporter activity"/>
    <property type="evidence" value="ECO:0007669"/>
    <property type="project" value="TreeGrafter"/>
</dbReference>
<dbReference type="PANTHER" id="PTHR22950:SF696">
    <property type="entry name" value="AMINO ACID TRANSPORTER TRANSMEMBRANE DOMAIN-CONTAINING PROTEIN"/>
    <property type="match status" value="1"/>
</dbReference>
<comment type="caution">
    <text evidence="9">The sequence shown here is derived from an EMBL/GenBank/DDBJ whole genome shotgun (WGS) entry which is preliminary data.</text>
</comment>
<keyword evidence="5 7" id="KW-0472">Membrane</keyword>
<dbReference type="InterPro" id="IPR013057">
    <property type="entry name" value="AA_transpt_TM"/>
</dbReference>
<evidence type="ECO:0000256" key="6">
    <source>
        <dbReference type="SAM" id="MobiDB-lite"/>
    </source>
</evidence>
<reference evidence="9" key="1">
    <citation type="submission" date="2020-08" db="EMBL/GenBank/DDBJ databases">
        <title>Plant Genome Project.</title>
        <authorList>
            <person name="Zhang R.-G."/>
        </authorList>
    </citation>
    <scope>NUCLEOTIDE SEQUENCE</scope>
    <source>
        <strain evidence="9">WSP0</strain>
        <tissue evidence="9">Leaf</tissue>
    </source>
</reference>
<dbReference type="Pfam" id="PF01490">
    <property type="entry name" value="Aa_trans"/>
    <property type="match status" value="1"/>
</dbReference>
<evidence type="ECO:0000256" key="2">
    <source>
        <dbReference type="ARBA" id="ARBA00022692"/>
    </source>
</evidence>
<keyword evidence="3" id="KW-0029">Amino-acid transport</keyword>
<dbReference type="Proteomes" id="UP000823749">
    <property type="component" value="Chromosome 4"/>
</dbReference>
<evidence type="ECO:0000313" key="10">
    <source>
        <dbReference type="Proteomes" id="UP000823749"/>
    </source>
</evidence>
<feature type="transmembrane region" description="Helical" evidence="7">
    <location>
        <begin position="436"/>
        <end position="457"/>
    </location>
</feature>
<feature type="transmembrane region" description="Helical" evidence="7">
    <location>
        <begin position="328"/>
        <end position="348"/>
    </location>
</feature>
<name>A0AAV6KLC8_9ERIC</name>
<keyword evidence="4 7" id="KW-1133">Transmembrane helix</keyword>
<evidence type="ECO:0000256" key="4">
    <source>
        <dbReference type="ARBA" id="ARBA00022989"/>
    </source>
</evidence>
<evidence type="ECO:0000256" key="5">
    <source>
        <dbReference type="ARBA" id="ARBA00023136"/>
    </source>
</evidence>
<feature type="domain" description="Amino acid transporter transmembrane" evidence="8">
    <location>
        <begin position="102"/>
        <end position="490"/>
    </location>
</feature>
<feature type="transmembrane region" description="Helical" evidence="7">
    <location>
        <begin position="260"/>
        <end position="283"/>
    </location>
</feature>
<comment type="subcellular location">
    <subcellularLocation>
        <location evidence="1">Membrane</location>
        <topology evidence="1">Multi-pass membrane protein</topology>
    </subcellularLocation>
</comment>
<feature type="region of interest" description="Disordered" evidence="6">
    <location>
        <begin position="1"/>
        <end position="26"/>
    </location>
</feature>
<feature type="transmembrane region" description="Helical" evidence="7">
    <location>
        <begin position="368"/>
        <end position="390"/>
    </location>
</feature>
<feature type="transmembrane region" description="Helical" evidence="7">
    <location>
        <begin position="295"/>
        <end position="316"/>
    </location>
</feature>
<proteinExistence type="predicted"/>
<keyword evidence="10" id="KW-1185">Reference proteome</keyword>
<feature type="transmembrane region" description="Helical" evidence="7">
    <location>
        <begin position="177"/>
        <end position="198"/>
    </location>
</feature>
<feature type="transmembrane region" description="Helical" evidence="7">
    <location>
        <begin position="133"/>
        <end position="156"/>
    </location>
</feature>
<keyword evidence="2 7" id="KW-0812">Transmembrane</keyword>
<gene>
    <name evidence="9" type="ORF">RHGRI_011258</name>
</gene>
<sequence>MQGKKKDQKSSLPNSPTCPPYSSSTSDCLPPNRIHNDANNEVASCCTIRLEEENKASVCQYVVVVGNNGTSTDNDDHLFVSSDHKLDDDHVDPGASHVKASSSFAHSVINMVGMLIGLGQLSTPYALHNGGWASAFLLVGLGLGCAYTSHLLGICLKRNPKLMNYSDIGQHAFGAKGRVLATSFIYMEIFMALVSYTISLHDNLTIAFLGTGLHLNLKQQLPLATSLLSTSQLLTVIAIFVALPSLWLRDLSSISFLSTGGIFMSLVILATVACATIFGGVRANHRIPVLQLHNISAISGLYIFSFAGHIVFPDIYRGMKDPSNFTKVSIVSFTLVTVLYTTLAFMGAKMFGREVNSQITLSMPRSLIFTKIALWATVITPMTKYALEFAPFAMQLERNLPLSMNTRTKMMVRGGIGSLLLLAILALALSVPYFEFVLSLTGSLVSIGICIIFPCAYHTKVFWSEISKPLLILNVILILVGCLLGLSGTISSSHLLVRNLQTRIRHSP</sequence>
<feature type="transmembrane region" description="Helical" evidence="7">
    <location>
        <begin position="108"/>
        <end position="127"/>
    </location>
</feature>
<dbReference type="EMBL" id="JACTNZ010000004">
    <property type="protein sequence ID" value="KAG5553328.1"/>
    <property type="molecule type" value="Genomic_DNA"/>
</dbReference>
<evidence type="ECO:0000256" key="7">
    <source>
        <dbReference type="SAM" id="Phobius"/>
    </source>
</evidence>
<accession>A0AAV6KLC8</accession>
<dbReference type="PANTHER" id="PTHR22950">
    <property type="entry name" value="AMINO ACID TRANSPORTER"/>
    <property type="match status" value="1"/>
</dbReference>
<feature type="transmembrane region" description="Helical" evidence="7">
    <location>
        <begin position="469"/>
        <end position="490"/>
    </location>
</feature>
<evidence type="ECO:0000313" key="9">
    <source>
        <dbReference type="EMBL" id="KAG5553328.1"/>
    </source>
</evidence>
<feature type="transmembrane region" description="Helical" evidence="7">
    <location>
        <begin position="411"/>
        <end position="430"/>
    </location>
</feature>
<evidence type="ECO:0000256" key="3">
    <source>
        <dbReference type="ARBA" id="ARBA00022970"/>
    </source>
</evidence>
<keyword evidence="3" id="KW-0813">Transport</keyword>
<evidence type="ECO:0000256" key="1">
    <source>
        <dbReference type="ARBA" id="ARBA00004141"/>
    </source>
</evidence>
<dbReference type="GO" id="GO:0005774">
    <property type="term" value="C:vacuolar membrane"/>
    <property type="evidence" value="ECO:0007669"/>
    <property type="project" value="TreeGrafter"/>
</dbReference>
<protein>
    <recommendedName>
        <fullName evidence="8">Amino acid transporter transmembrane domain-containing protein</fullName>
    </recommendedName>
</protein>
<feature type="transmembrane region" description="Helical" evidence="7">
    <location>
        <begin position="223"/>
        <end position="248"/>
    </location>
</feature>